<dbReference type="AlphaFoldDB" id="A0A9P8N7G5"/>
<dbReference type="GeneID" id="68350141"/>
<keyword evidence="3" id="KW-1185">Reference proteome</keyword>
<dbReference type="SUPFAM" id="SSF52949">
    <property type="entry name" value="Macro domain-like"/>
    <property type="match status" value="1"/>
</dbReference>
<dbReference type="PANTHER" id="PTHR35596:SF1">
    <property type="entry name" value="MICROBIAL-TYPE PARG CATALYTIC DOMAIN-CONTAINING PROTEIN"/>
    <property type="match status" value="1"/>
</dbReference>
<dbReference type="InterPro" id="IPR043472">
    <property type="entry name" value="Macro_dom-like"/>
</dbReference>
<gene>
    <name evidence="2" type="ORF">HRG_01012</name>
</gene>
<name>A0A9P8N7G5_9HYPO</name>
<dbReference type="InterPro" id="IPR012664">
    <property type="entry name" value="CHP02452"/>
</dbReference>
<dbReference type="InterPro" id="IPR019261">
    <property type="entry name" value="PARG_cat_microbial"/>
</dbReference>
<comment type="caution">
    <text evidence="2">The sequence shown here is derived from an EMBL/GenBank/DDBJ whole genome shotgun (WGS) entry which is preliminary data.</text>
</comment>
<evidence type="ECO:0000259" key="1">
    <source>
        <dbReference type="Pfam" id="PF10021"/>
    </source>
</evidence>
<reference evidence="2" key="1">
    <citation type="submission" date="2021-09" db="EMBL/GenBank/DDBJ databases">
        <title>A high-quality genome of the endoparasitic fungus Hirsutella rhossiliensis with a comparison of Hirsutella genomes reveals transposable elements contributing to genome size variation.</title>
        <authorList>
            <person name="Lin R."/>
            <person name="Jiao Y."/>
            <person name="Sun X."/>
            <person name="Ling J."/>
            <person name="Xie B."/>
            <person name="Cheng X."/>
        </authorList>
    </citation>
    <scope>NUCLEOTIDE SEQUENCE</scope>
    <source>
        <strain evidence="2">HR02</strain>
    </source>
</reference>
<evidence type="ECO:0000313" key="2">
    <source>
        <dbReference type="EMBL" id="KAH0968370.1"/>
    </source>
</evidence>
<dbReference type="NCBIfam" id="TIGR02452">
    <property type="entry name" value="TIGR02452 family protein"/>
    <property type="match status" value="1"/>
</dbReference>
<dbReference type="Pfam" id="PF10021">
    <property type="entry name" value="PARG_cat_microb"/>
    <property type="match status" value="1"/>
</dbReference>
<accession>A0A9P8N7G5</accession>
<proteinExistence type="predicted"/>
<feature type="domain" description="Microbial-type PARG catalytic" evidence="1">
    <location>
        <begin position="101"/>
        <end position="181"/>
    </location>
</feature>
<protein>
    <submittedName>
        <fullName evidence="2">Mitochondrial chaperone BCS1</fullName>
    </submittedName>
</protein>
<dbReference type="RefSeq" id="XP_044725883.1">
    <property type="nucleotide sequence ID" value="XM_044859483.1"/>
</dbReference>
<dbReference type="PANTHER" id="PTHR35596">
    <property type="entry name" value="DUF2263 DOMAIN-CONTAINING PROTEIN"/>
    <property type="match status" value="1"/>
</dbReference>
<organism evidence="2 3">
    <name type="scientific">Hirsutella rhossiliensis</name>
    <dbReference type="NCBI Taxonomy" id="111463"/>
    <lineage>
        <taxon>Eukaryota</taxon>
        <taxon>Fungi</taxon>
        <taxon>Dikarya</taxon>
        <taxon>Ascomycota</taxon>
        <taxon>Pezizomycotina</taxon>
        <taxon>Sordariomycetes</taxon>
        <taxon>Hypocreomycetidae</taxon>
        <taxon>Hypocreales</taxon>
        <taxon>Ophiocordycipitaceae</taxon>
        <taxon>Hirsutella</taxon>
    </lineage>
</organism>
<sequence>MPKYPTSTFSTLVARYCNLTRASKHNRELTGLEIMNDTRITPGSSHRHADNTRRNQELAATARETSTVLPGILEQLPNLQPAHSEALSLDTLAPLDASECPKRTPTAIRVVNSDTLNAAIELSAAGRVAVLNMASHVNPGGGWLKGARAQEEALCYRSSLSLSLHRRYYPFKQRTGVYTRDVVVIRGDMATGHRLLVPGVSPQDLPVVSVLSVAALRNPETRRSRDGASERLVYADTASRSLTKDKMRLCLRMAARRHHGLLVLGALGCGAFKNPAGEVATCWLEVFREAEFQGGWWDEVWFAVYDTGGEGNFHVFERVLGGVEV</sequence>
<dbReference type="Gene3D" id="3.40.220.10">
    <property type="entry name" value="Leucine Aminopeptidase, subunit E, domain 1"/>
    <property type="match status" value="1"/>
</dbReference>
<dbReference type="EMBL" id="JAIZPD010000001">
    <property type="protein sequence ID" value="KAH0968370.1"/>
    <property type="molecule type" value="Genomic_DNA"/>
</dbReference>
<dbReference type="Proteomes" id="UP000824596">
    <property type="component" value="Unassembled WGS sequence"/>
</dbReference>
<evidence type="ECO:0000313" key="3">
    <source>
        <dbReference type="Proteomes" id="UP000824596"/>
    </source>
</evidence>
<dbReference type="OrthoDB" id="9985428at2759"/>